<keyword evidence="5" id="KW-1185">Reference proteome</keyword>
<dbReference type="AlphaFoldDB" id="A0A939LSE3"/>
<reference evidence="4" key="1">
    <citation type="submission" date="2021-03" db="EMBL/GenBank/DDBJ databases">
        <title>Actinotalea soli sp. nov., isolated from soil.</title>
        <authorList>
            <person name="Ping W."/>
            <person name="Zhang J."/>
        </authorList>
    </citation>
    <scope>NUCLEOTIDE SEQUENCE</scope>
    <source>
        <strain evidence="4">BY-33</strain>
    </source>
</reference>
<evidence type="ECO:0000256" key="1">
    <source>
        <dbReference type="ARBA" id="ARBA00022679"/>
    </source>
</evidence>
<name>A0A939LSE3_9CELL</name>
<dbReference type="Pfam" id="PF00583">
    <property type="entry name" value="Acetyltransf_1"/>
    <property type="match status" value="1"/>
</dbReference>
<dbReference type="CDD" id="cd04301">
    <property type="entry name" value="NAT_SF"/>
    <property type="match status" value="1"/>
</dbReference>
<accession>A0A939LSE3</accession>
<dbReference type="RefSeq" id="WP_208054907.1">
    <property type="nucleotide sequence ID" value="NZ_JAGEMK010000002.1"/>
</dbReference>
<dbReference type="InterPro" id="IPR016181">
    <property type="entry name" value="Acyl_CoA_acyltransferase"/>
</dbReference>
<protein>
    <submittedName>
        <fullName evidence="4">GNAT family N-acetyltransferase</fullName>
    </submittedName>
</protein>
<dbReference type="Proteomes" id="UP000664209">
    <property type="component" value="Unassembled WGS sequence"/>
</dbReference>
<organism evidence="4 5">
    <name type="scientific">Actinotalea soli</name>
    <dbReference type="NCBI Taxonomy" id="2819234"/>
    <lineage>
        <taxon>Bacteria</taxon>
        <taxon>Bacillati</taxon>
        <taxon>Actinomycetota</taxon>
        <taxon>Actinomycetes</taxon>
        <taxon>Micrococcales</taxon>
        <taxon>Cellulomonadaceae</taxon>
        <taxon>Actinotalea</taxon>
    </lineage>
</organism>
<evidence type="ECO:0000259" key="3">
    <source>
        <dbReference type="PROSITE" id="PS51186"/>
    </source>
</evidence>
<feature type="domain" description="N-acetyltransferase" evidence="3">
    <location>
        <begin position="3"/>
        <end position="168"/>
    </location>
</feature>
<dbReference type="InterPro" id="IPR000182">
    <property type="entry name" value="GNAT_dom"/>
</dbReference>
<evidence type="ECO:0000313" key="4">
    <source>
        <dbReference type="EMBL" id="MBO1751234.1"/>
    </source>
</evidence>
<dbReference type="SUPFAM" id="SSF55729">
    <property type="entry name" value="Acyl-CoA N-acyltransferases (Nat)"/>
    <property type="match status" value="1"/>
</dbReference>
<proteinExistence type="predicted"/>
<dbReference type="PANTHER" id="PTHR43877">
    <property type="entry name" value="AMINOALKYLPHOSPHONATE N-ACETYLTRANSFERASE-RELATED-RELATED"/>
    <property type="match status" value="1"/>
</dbReference>
<dbReference type="GO" id="GO:0016747">
    <property type="term" value="F:acyltransferase activity, transferring groups other than amino-acyl groups"/>
    <property type="evidence" value="ECO:0007669"/>
    <property type="project" value="InterPro"/>
</dbReference>
<sequence>MDLVLRRFATRDASALTALLHRAYAELGERGLNFTAVDQDEATTLARASAGQTWVVEDEAGLFGSLTMSMPPGGELQGLCAEARRPGRAWLNQLAVDPSRRGTGVASRLWAQGRAWAQEAGATHVGLDTAEPATHLVELYRGWGFAEVERICWPGKRYASAVMVRDLPAQP</sequence>
<comment type="caution">
    <text evidence="4">The sequence shown here is derived from an EMBL/GenBank/DDBJ whole genome shotgun (WGS) entry which is preliminary data.</text>
</comment>
<evidence type="ECO:0000256" key="2">
    <source>
        <dbReference type="ARBA" id="ARBA00023315"/>
    </source>
</evidence>
<dbReference type="PROSITE" id="PS51186">
    <property type="entry name" value="GNAT"/>
    <property type="match status" value="1"/>
</dbReference>
<evidence type="ECO:0000313" key="5">
    <source>
        <dbReference type="Proteomes" id="UP000664209"/>
    </source>
</evidence>
<keyword evidence="2" id="KW-0012">Acyltransferase</keyword>
<dbReference type="EMBL" id="JAGEMK010000002">
    <property type="protein sequence ID" value="MBO1751234.1"/>
    <property type="molecule type" value="Genomic_DNA"/>
</dbReference>
<keyword evidence="1" id="KW-0808">Transferase</keyword>
<dbReference type="Gene3D" id="3.40.630.30">
    <property type="match status" value="1"/>
</dbReference>
<gene>
    <name evidence="4" type="ORF">J4G33_05405</name>
</gene>
<dbReference type="InterPro" id="IPR050832">
    <property type="entry name" value="Bact_Acetyltransf"/>
</dbReference>